<reference evidence="2" key="1">
    <citation type="submission" date="2022-11" db="UniProtKB">
        <authorList>
            <consortium name="WormBaseParasite"/>
        </authorList>
    </citation>
    <scope>IDENTIFICATION</scope>
</reference>
<organism evidence="1 2">
    <name type="scientific">Acrobeloides nanus</name>
    <dbReference type="NCBI Taxonomy" id="290746"/>
    <lineage>
        <taxon>Eukaryota</taxon>
        <taxon>Metazoa</taxon>
        <taxon>Ecdysozoa</taxon>
        <taxon>Nematoda</taxon>
        <taxon>Chromadorea</taxon>
        <taxon>Rhabditida</taxon>
        <taxon>Tylenchina</taxon>
        <taxon>Cephalobomorpha</taxon>
        <taxon>Cephaloboidea</taxon>
        <taxon>Cephalobidae</taxon>
        <taxon>Acrobeloides</taxon>
    </lineage>
</organism>
<accession>A0A914DGN1</accession>
<dbReference type="WBParaSite" id="ACRNAN_scaffold24213.g15750.t1">
    <property type="protein sequence ID" value="ACRNAN_scaffold24213.g15750.t1"/>
    <property type="gene ID" value="ACRNAN_scaffold24213.g15750"/>
</dbReference>
<proteinExistence type="predicted"/>
<protein>
    <submittedName>
        <fullName evidence="2">Uncharacterized protein</fullName>
    </submittedName>
</protein>
<sequence>MNQHPVSNHK</sequence>
<evidence type="ECO:0000313" key="1">
    <source>
        <dbReference type="Proteomes" id="UP000887540"/>
    </source>
</evidence>
<evidence type="ECO:0000313" key="2">
    <source>
        <dbReference type="WBParaSite" id="ACRNAN_scaffold24213.g15750.t1"/>
    </source>
</evidence>
<keyword evidence="1" id="KW-1185">Reference proteome</keyword>
<name>A0A914DGN1_9BILA</name>
<dbReference type="Proteomes" id="UP000887540">
    <property type="component" value="Unplaced"/>
</dbReference>